<dbReference type="PROSITE" id="PS50262">
    <property type="entry name" value="G_PROTEIN_RECEP_F1_2"/>
    <property type="match status" value="1"/>
</dbReference>
<dbReference type="InterPro" id="IPR017452">
    <property type="entry name" value="GPCR_Rhodpsn_7TM"/>
</dbReference>
<keyword evidence="3 5" id="KW-1133">Transmembrane helix</keyword>
<evidence type="ECO:0000256" key="3">
    <source>
        <dbReference type="ARBA" id="ARBA00022989"/>
    </source>
</evidence>
<keyword evidence="4 5" id="KW-0472">Membrane</keyword>
<dbReference type="OrthoDB" id="5820127at2759"/>
<dbReference type="InterPro" id="IPR000276">
    <property type="entry name" value="GPCR_Rhodpsn"/>
</dbReference>
<evidence type="ECO:0000256" key="4">
    <source>
        <dbReference type="ARBA" id="ARBA00023136"/>
    </source>
</evidence>
<feature type="transmembrane region" description="Helical" evidence="5">
    <location>
        <begin position="40"/>
        <end position="62"/>
    </location>
</feature>
<evidence type="ECO:0000313" key="8">
    <source>
        <dbReference type="Proteomes" id="UP000298663"/>
    </source>
</evidence>
<accession>A0A4U5NZ58</accession>
<dbReference type="EMBL" id="AZBU02000003">
    <property type="protein sequence ID" value="TKR88908.1"/>
    <property type="molecule type" value="Genomic_DNA"/>
</dbReference>
<protein>
    <recommendedName>
        <fullName evidence="6">G-protein coupled receptors family 1 profile domain-containing protein</fullName>
    </recommendedName>
</protein>
<evidence type="ECO:0000259" key="6">
    <source>
        <dbReference type="PROSITE" id="PS50262"/>
    </source>
</evidence>
<dbReference type="Proteomes" id="UP000298663">
    <property type="component" value="Unassembled WGS sequence"/>
</dbReference>
<feature type="transmembrane region" description="Helical" evidence="5">
    <location>
        <begin position="161"/>
        <end position="187"/>
    </location>
</feature>
<reference evidence="7 8" key="1">
    <citation type="journal article" date="2015" name="Genome Biol.">
        <title>Comparative genomics of Steinernema reveals deeply conserved gene regulatory networks.</title>
        <authorList>
            <person name="Dillman A.R."/>
            <person name="Macchietto M."/>
            <person name="Porter C.F."/>
            <person name="Rogers A."/>
            <person name="Williams B."/>
            <person name="Antoshechkin I."/>
            <person name="Lee M.M."/>
            <person name="Goodwin Z."/>
            <person name="Lu X."/>
            <person name="Lewis E.E."/>
            <person name="Goodrich-Blair H."/>
            <person name="Stock S.P."/>
            <person name="Adams B.J."/>
            <person name="Sternberg P.W."/>
            <person name="Mortazavi A."/>
        </authorList>
    </citation>
    <scope>NUCLEOTIDE SEQUENCE [LARGE SCALE GENOMIC DNA]</scope>
    <source>
        <strain evidence="7 8">ALL</strain>
    </source>
</reference>
<dbReference type="Pfam" id="PF10320">
    <property type="entry name" value="7TM_GPCR_Srsx"/>
    <property type="match status" value="1"/>
</dbReference>
<dbReference type="Gene3D" id="1.20.1070.10">
    <property type="entry name" value="Rhodopsin 7-helix transmembrane proteins"/>
    <property type="match status" value="1"/>
</dbReference>
<dbReference type="InterPro" id="IPR019424">
    <property type="entry name" value="7TM_GPCR_Srsx"/>
</dbReference>
<feature type="transmembrane region" description="Helical" evidence="5">
    <location>
        <begin position="208"/>
        <end position="226"/>
    </location>
</feature>
<evidence type="ECO:0000256" key="2">
    <source>
        <dbReference type="ARBA" id="ARBA00022692"/>
    </source>
</evidence>
<dbReference type="SUPFAM" id="SSF81321">
    <property type="entry name" value="Family A G protein-coupled receptor-like"/>
    <property type="match status" value="1"/>
</dbReference>
<feature type="domain" description="G-protein coupled receptors family 1 profile" evidence="6">
    <location>
        <begin position="19"/>
        <end position="229"/>
    </location>
</feature>
<reference evidence="7 8" key="2">
    <citation type="journal article" date="2019" name="G3 (Bethesda)">
        <title>Hybrid Assembly of the Genome of the Entomopathogenic Nematode Steinernema carpocapsae Identifies the X-Chromosome.</title>
        <authorList>
            <person name="Serra L."/>
            <person name="Macchietto M."/>
            <person name="Macias-Munoz A."/>
            <person name="McGill C.J."/>
            <person name="Rodriguez I.M."/>
            <person name="Rodriguez B."/>
            <person name="Murad R."/>
            <person name="Mortazavi A."/>
        </authorList>
    </citation>
    <scope>NUCLEOTIDE SEQUENCE [LARGE SCALE GENOMIC DNA]</scope>
    <source>
        <strain evidence="7 8">ALL</strain>
    </source>
</reference>
<feature type="transmembrane region" description="Helical" evidence="5">
    <location>
        <begin position="6"/>
        <end position="28"/>
    </location>
</feature>
<sequence>MGIYYSVFLIVIDFIGLFGNVAFVLLTVLFKQFRKSRCAFLMGIVSFCDVFMEVFIIIISIMSLSGQEFSQHACFHTLSLPIFLNCVEAGLMLSISFDRLTAIALPMWYQQDVHPKLFLFLSFVPGMFFGSIVIYTGVYYLEPDAMLPLCNVPASMNSITYTLWNKISLGINASLIIVYVLACLILWRKARETSSNYIKTQITVMKTIICIVAFYIITCVLPDLLINRV</sequence>
<keyword evidence="2 5" id="KW-0812">Transmembrane</keyword>
<dbReference type="AlphaFoldDB" id="A0A4U5NZ58"/>
<dbReference type="GO" id="GO:0016020">
    <property type="term" value="C:membrane"/>
    <property type="evidence" value="ECO:0007669"/>
    <property type="project" value="UniProtKB-SubCell"/>
</dbReference>
<name>A0A4U5NZ58_STECR</name>
<feature type="transmembrane region" description="Helical" evidence="5">
    <location>
        <begin position="117"/>
        <end position="141"/>
    </location>
</feature>
<comment type="subcellular location">
    <subcellularLocation>
        <location evidence="1">Membrane</location>
    </subcellularLocation>
</comment>
<evidence type="ECO:0000256" key="1">
    <source>
        <dbReference type="ARBA" id="ARBA00004370"/>
    </source>
</evidence>
<dbReference type="PANTHER" id="PTHR23360">
    <property type="entry name" value="G-PROTEIN COUPLED RECEPTORS FAMILY 1 PROFILE DOMAIN-CONTAINING PROTEIN-RELATED"/>
    <property type="match status" value="1"/>
</dbReference>
<keyword evidence="8" id="KW-1185">Reference proteome</keyword>
<evidence type="ECO:0000313" key="7">
    <source>
        <dbReference type="EMBL" id="TKR88908.1"/>
    </source>
</evidence>
<comment type="caution">
    <text evidence="7">The sequence shown here is derived from an EMBL/GenBank/DDBJ whole genome shotgun (WGS) entry which is preliminary data.</text>
</comment>
<gene>
    <name evidence="7" type="ORF">L596_013080</name>
</gene>
<proteinExistence type="predicted"/>
<dbReference type="InterPro" id="IPR047130">
    <property type="entry name" value="7TM_GPCR_Srsx_nematod"/>
</dbReference>
<organism evidence="7 8">
    <name type="scientific">Steinernema carpocapsae</name>
    <name type="common">Entomopathogenic nematode</name>
    <dbReference type="NCBI Taxonomy" id="34508"/>
    <lineage>
        <taxon>Eukaryota</taxon>
        <taxon>Metazoa</taxon>
        <taxon>Ecdysozoa</taxon>
        <taxon>Nematoda</taxon>
        <taxon>Chromadorea</taxon>
        <taxon>Rhabditida</taxon>
        <taxon>Tylenchina</taxon>
        <taxon>Panagrolaimomorpha</taxon>
        <taxon>Strongyloidoidea</taxon>
        <taxon>Steinernematidae</taxon>
        <taxon>Steinernema</taxon>
    </lineage>
</organism>
<feature type="transmembrane region" description="Helical" evidence="5">
    <location>
        <begin position="82"/>
        <end position="105"/>
    </location>
</feature>
<dbReference type="PANTHER" id="PTHR23360:SF37">
    <property type="entry name" value="G-PROTEIN COUPLED RECEPTORS FAMILY 1 PROFILE DOMAIN-CONTAINING PROTEIN"/>
    <property type="match status" value="1"/>
</dbReference>
<dbReference type="GO" id="GO:0004930">
    <property type="term" value="F:G protein-coupled receptor activity"/>
    <property type="evidence" value="ECO:0007669"/>
    <property type="project" value="InterPro"/>
</dbReference>
<dbReference type="CDD" id="cd00637">
    <property type="entry name" value="7tm_classA_rhodopsin-like"/>
    <property type="match status" value="1"/>
</dbReference>
<evidence type="ECO:0000256" key="5">
    <source>
        <dbReference type="SAM" id="Phobius"/>
    </source>
</evidence>
<dbReference type="SMART" id="SM01381">
    <property type="entry name" value="7TM_GPCR_Srsx"/>
    <property type="match status" value="1"/>
</dbReference>